<evidence type="ECO:0000313" key="2">
    <source>
        <dbReference type="Proteomes" id="UP000614216"/>
    </source>
</evidence>
<keyword evidence="2" id="KW-1185">Reference proteome</keyword>
<reference evidence="1" key="1">
    <citation type="submission" date="2021-01" db="EMBL/GenBank/DDBJ databases">
        <title>Fulvivirga kasyanovii gen. nov., sp nov., a novel member of the phylum Bacteroidetes isolated from seawater in a mussel farm.</title>
        <authorList>
            <person name="Zhao L.-H."/>
            <person name="Wang Z.-J."/>
        </authorList>
    </citation>
    <scope>NUCLEOTIDE SEQUENCE</scope>
    <source>
        <strain evidence="1">29W222</strain>
    </source>
</reference>
<evidence type="ECO:0000313" key="1">
    <source>
        <dbReference type="EMBL" id="MBL6446379.1"/>
    </source>
</evidence>
<proteinExistence type="predicted"/>
<name>A0A937FUW2_9BACT</name>
<gene>
    <name evidence="1" type="ORF">JMN32_08675</name>
</gene>
<dbReference type="EMBL" id="JAEUGD010000025">
    <property type="protein sequence ID" value="MBL6446379.1"/>
    <property type="molecule type" value="Genomic_DNA"/>
</dbReference>
<dbReference type="Proteomes" id="UP000614216">
    <property type="component" value="Unassembled WGS sequence"/>
</dbReference>
<organism evidence="1 2">
    <name type="scientific">Fulvivirga marina</name>
    <dbReference type="NCBI Taxonomy" id="2494733"/>
    <lineage>
        <taxon>Bacteria</taxon>
        <taxon>Pseudomonadati</taxon>
        <taxon>Bacteroidota</taxon>
        <taxon>Cytophagia</taxon>
        <taxon>Cytophagales</taxon>
        <taxon>Fulvivirgaceae</taxon>
        <taxon>Fulvivirga</taxon>
    </lineage>
</organism>
<sequence>MKEIMEPLSIYYYPYANFGKEQLQLLKVAALYFDKLYILDPSKANWSGIGQPDYERDVRTLESEGIIERISPEDVLHKYENLIQYSIEQDLKDQGFREICDHYSLGKWTLAIAKIPKELRDLPDYQPVDQSMRNLMSSVEGSYGETFDGTIPVYDEYREVQEGVREYRYADMPFAVGEAIMMNHALVGSLLHTSAVPITDDPVHSQILNYKIEQSKKIPQIRDIILDRHAQQSHAHASMAVQTLSDFQFEPIPQEMNIDDILKHREKYKGELNVLRDRLGKMAREINCQPWTKEFDDEVFHKLIPEVNKALEPTKAAWKSHLKTTGLLLGGASIVLSLFGAPLTPIALGIAGVSLVKDVGLGGFEILKDWQTGKKQNGFHYLIKLK</sequence>
<dbReference type="AlphaFoldDB" id="A0A937FUW2"/>
<protein>
    <submittedName>
        <fullName evidence="1">Uncharacterized protein</fullName>
    </submittedName>
</protein>
<comment type="caution">
    <text evidence="1">The sequence shown here is derived from an EMBL/GenBank/DDBJ whole genome shotgun (WGS) entry which is preliminary data.</text>
</comment>
<accession>A0A937FUW2</accession>